<dbReference type="Pfam" id="PF00072">
    <property type="entry name" value="Response_reg"/>
    <property type="match status" value="1"/>
</dbReference>
<dbReference type="SMART" id="SM00448">
    <property type="entry name" value="REC"/>
    <property type="match status" value="1"/>
</dbReference>
<feature type="domain" description="Response regulatory" evidence="9">
    <location>
        <begin position="669"/>
        <end position="785"/>
    </location>
</feature>
<evidence type="ECO:0000256" key="2">
    <source>
        <dbReference type="ARBA" id="ARBA00012438"/>
    </source>
</evidence>
<dbReference type="SMART" id="SM00387">
    <property type="entry name" value="HATPase_c"/>
    <property type="match status" value="1"/>
</dbReference>
<dbReference type="Pfam" id="PF02518">
    <property type="entry name" value="HATPase_c"/>
    <property type="match status" value="1"/>
</dbReference>
<dbReference type="InterPro" id="IPR003661">
    <property type="entry name" value="HisK_dim/P_dom"/>
</dbReference>
<dbReference type="InterPro" id="IPR036097">
    <property type="entry name" value="HisK_dim/P_sf"/>
</dbReference>
<feature type="transmembrane region" description="Helical" evidence="7">
    <location>
        <begin position="309"/>
        <end position="331"/>
    </location>
</feature>
<evidence type="ECO:0000313" key="11">
    <source>
        <dbReference type="Proteomes" id="UP000275394"/>
    </source>
</evidence>
<dbReference type="Proteomes" id="UP000275394">
    <property type="component" value="Unassembled WGS sequence"/>
</dbReference>
<dbReference type="Pfam" id="PF07696">
    <property type="entry name" value="7TMR-DISMED2"/>
    <property type="match status" value="1"/>
</dbReference>
<sequence>MFSKIIPIIMSVYSLLKRSIFPLLAVLLSYTLTASGANAIGFQSDSLIDSSHQLTLADLHQNDRFTPLGSDRLHAGLNNASYWLRIYPEHGQSFAAHFLNIDYPPLDRIEILLPDQQGKYHSHLFDDNIPITPLSSNTATQYTLQLNEFVSPELPVYIKVTTSSSVDVPVTILDQQQLLQQLSYSSLIYGVYFGVLSVMALYNLFIYCSTRDESYLLYVLYIVSFSLMQTSITGHGYRYLWPTHPELNAIITPFLMSISCFCAALFSRSFLQTKQHLPSADKLLIATAFIAACTAVSSFFLPYSQSTQLSMVVVLIFTIQAIATGALCYYFNVRIAKYFLLGWCCISAGACIVGLTAIGLLPANWLTRGAGQIGSAIEVIALSLALADRLNQLQREKSNIKKQAHLQALKANQELSNALSQLEQSNQVKNRFLSTLSHELRTPITGIAGSLALIDRDNLPVRVNRYLNSASKSTRQLQQQIEALLQLSDSQSEHFKPHQHRFDLHLCLQKISDHYTAQCEKRQLEFSYSTSEDTPQWVFGDQSRLELILQQLFNNAVKFTEQGSIRLNVSAADGKHNKIVFCLTDTGCGISESEQQRLFNAFEQADNSASRRHEGLGIGLDLCHQLTQHLSGDLRLHSEQGVGSSFTLCLPLPAAPEHSYPSQETRSLSILVAEDNAVNRMILKAQLKQLGHNVDCVYNGQHAFEVCLKQRFDIIFMDCQMPIVDGYVATHRIKQNGLNRQTPIVAVTANTMTNDLARCHATGMQSVLAKPTTIEQLQSSLQRWVGTDSLYAQSLLGTHD</sequence>
<dbReference type="PROSITE" id="PS50110">
    <property type="entry name" value="RESPONSE_REGULATORY"/>
    <property type="match status" value="1"/>
</dbReference>
<dbReference type="Gene3D" id="3.40.50.2300">
    <property type="match status" value="1"/>
</dbReference>
<dbReference type="AlphaFoldDB" id="A0A3N2DZ59"/>
<dbReference type="PANTHER" id="PTHR45339">
    <property type="entry name" value="HYBRID SIGNAL TRANSDUCTION HISTIDINE KINASE J"/>
    <property type="match status" value="1"/>
</dbReference>
<dbReference type="InterPro" id="IPR003594">
    <property type="entry name" value="HATPase_dom"/>
</dbReference>
<evidence type="ECO:0000256" key="1">
    <source>
        <dbReference type="ARBA" id="ARBA00000085"/>
    </source>
</evidence>
<evidence type="ECO:0000256" key="6">
    <source>
        <dbReference type="SAM" id="Coils"/>
    </source>
</evidence>
<gene>
    <name evidence="10" type="ORF">EDC56_0682</name>
</gene>
<keyword evidence="7" id="KW-1133">Transmembrane helix</keyword>
<evidence type="ECO:0000256" key="5">
    <source>
        <dbReference type="PROSITE-ProRule" id="PRU00169"/>
    </source>
</evidence>
<feature type="domain" description="Histidine kinase" evidence="8">
    <location>
        <begin position="435"/>
        <end position="654"/>
    </location>
</feature>
<dbReference type="CDD" id="cd17546">
    <property type="entry name" value="REC_hyHK_CKI1_RcsC-like"/>
    <property type="match status" value="1"/>
</dbReference>
<evidence type="ECO:0000256" key="4">
    <source>
        <dbReference type="ARBA" id="ARBA00023012"/>
    </source>
</evidence>
<feature type="transmembrane region" description="Helical" evidence="7">
    <location>
        <begin position="283"/>
        <end position="303"/>
    </location>
</feature>
<dbReference type="Gene3D" id="3.30.565.10">
    <property type="entry name" value="Histidine kinase-like ATPase, C-terminal domain"/>
    <property type="match status" value="1"/>
</dbReference>
<evidence type="ECO:0000259" key="8">
    <source>
        <dbReference type="PROSITE" id="PS50109"/>
    </source>
</evidence>
<dbReference type="Pfam" id="PF07695">
    <property type="entry name" value="7TMR-DISM_7TM"/>
    <property type="match status" value="1"/>
</dbReference>
<dbReference type="CDD" id="cd16922">
    <property type="entry name" value="HATPase_EvgS-ArcB-TorS-like"/>
    <property type="match status" value="1"/>
</dbReference>
<dbReference type="InterPro" id="IPR011623">
    <property type="entry name" value="7TMR_DISM_rcpt_extracell_dom1"/>
</dbReference>
<feature type="modified residue" description="4-aspartylphosphate" evidence="5">
    <location>
        <position position="718"/>
    </location>
</feature>
<feature type="transmembrane region" description="Helical" evidence="7">
    <location>
        <begin position="249"/>
        <end position="271"/>
    </location>
</feature>
<dbReference type="SUPFAM" id="SSF55874">
    <property type="entry name" value="ATPase domain of HSP90 chaperone/DNA topoisomerase II/histidine kinase"/>
    <property type="match status" value="1"/>
</dbReference>
<dbReference type="FunFam" id="3.30.565.10:FF:000010">
    <property type="entry name" value="Sensor histidine kinase RcsC"/>
    <property type="match status" value="1"/>
</dbReference>
<feature type="transmembrane region" description="Helical" evidence="7">
    <location>
        <begin position="215"/>
        <end position="237"/>
    </location>
</feature>
<proteinExistence type="predicted"/>
<keyword evidence="10" id="KW-0808">Transferase</keyword>
<feature type="transmembrane region" description="Helical" evidence="7">
    <location>
        <begin position="338"/>
        <end position="363"/>
    </location>
</feature>
<dbReference type="Pfam" id="PF00512">
    <property type="entry name" value="HisKA"/>
    <property type="match status" value="1"/>
</dbReference>
<dbReference type="PANTHER" id="PTHR45339:SF1">
    <property type="entry name" value="HYBRID SIGNAL TRANSDUCTION HISTIDINE KINASE J"/>
    <property type="match status" value="1"/>
</dbReference>
<dbReference type="PROSITE" id="PS50109">
    <property type="entry name" value="HIS_KIN"/>
    <property type="match status" value="1"/>
</dbReference>
<dbReference type="InterPro" id="IPR005467">
    <property type="entry name" value="His_kinase_dom"/>
</dbReference>
<evidence type="ECO:0000313" key="10">
    <source>
        <dbReference type="EMBL" id="ROS05153.1"/>
    </source>
</evidence>
<dbReference type="InterPro" id="IPR004358">
    <property type="entry name" value="Sig_transdc_His_kin-like_C"/>
</dbReference>
<dbReference type="SUPFAM" id="SSF47384">
    <property type="entry name" value="Homodimeric domain of signal transducing histidine kinase"/>
    <property type="match status" value="1"/>
</dbReference>
<dbReference type="SUPFAM" id="SSF52172">
    <property type="entry name" value="CheY-like"/>
    <property type="match status" value="1"/>
</dbReference>
<dbReference type="CDD" id="cd00082">
    <property type="entry name" value="HisKA"/>
    <property type="match status" value="1"/>
</dbReference>
<accession>A0A3N2DZ59</accession>
<protein>
    <recommendedName>
        <fullName evidence="2">histidine kinase</fullName>
        <ecNumber evidence="2">2.7.13.3</ecNumber>
    </recommendedName>
</protein>
<dbReference type="InterPro" id="IPR011622">
    <property type="entry name" value="7TMR_DISM_rcpt_extracell_dom2"/>
</dbReference>
<dbReference type="GO" id="GO:0000155">
    <property type="term" value="F:phosphorelay sensor kinase activity"/>
    <property type="evidence" value="ECO:0007669"/>
    <property type="project" value="InterPro"/>
</dbReference>
<keyword evidence="10" id="KW-0418">Kinase</keyword>
<keyword evidence="4" id="KW-0902">Two-component regulatory system</keyword>
<dbReference type="SMART" id="SM00388">
    <property type="entry name" value="HisKA"/>
    <property type="match status" value="1"/>
</dbReference>
<dbReference type="Gene3D" id="2.60.40.2380">
    <property type="match status" value="1"/>
</dbReference>
<dbReference type="InterPro" id="IPR036890">
    <property type="entry name" value="HATPase_C_sf"/>
</dbReference>
<feature type="transmembrane region" description="Helical" evidence="7">
    <location>
        <begin position="187"/>
        <end position="208"/>
    </location>
</feature>
<name>A0A3N2DZ59_9GAMM</name>
<organism evidence="10 11">
    <name type="scientific">Sinobacterium caligoides</name>
    <dbReference type="NCBI Taxonomy" id="933926"/>
    <lineage>
        <taxon>Bacteria</taxon>
        <taxon>Pseudomonadati</taxon>
        <taxon>Pseudomonadota</taxon>
        <taxon>Gammaproteobacteria</taxon>
        <taxon>Cellvibrionales</taxon>
        <taxon>Spongiibacteraceae</taxon>
        <taxon>Sinobacterium</taxon>
    </lineage>
</organism>
<keyword evidence="11" id="KW-1185">Reference proteome</keyword>
<dbReference type="EC" id="2.7.13.3" evidence="2"/>
<comment type="caution">
    <text evidence="10">The sequence shown here is derived from an EMBL/GenBank/DDBJ whole genome shotgun (WGS) entry which is preliminary data.</text>
</comment>
<keyword evidence="3 5" id="KW-0597">Phosphoprotein</keyword>
<dbReference type="InterPro" id="IPR001789">
    <property type="entry name" value="Sig_transdc_resp-reg_receiver"/>
</dbReference>
<comment type="catalytic activity">
    <reaction evidence="1">
        <text>ATP + protein L-histidine = ADP + protein N-phospho-L-histidine.</text>
        <dbReference type="EC" id="2.7.13.3"/>
    </reaction>
</comment>
<dbReference type="Gene3D" id="1.10.287.130">
    <property type="match status" value="1"/>
</dbReference>
<dbReference type="EMBL" id="RKHR01000003">
    <property type="protein sequence ID" value="ROS05153.1"/>
    <property type="molecule type" value="Genomic_DNA"/>
</dbReference>
<keyword evidence="7" id="KW-0472">Membrane</keyword>
<evidence type="ECO:0000259" key="9">
    <source>
        <dbReference type="PROSITE" id="PS50110"/>
    </source>
</evidence>
<evidence type="ECO:0000256" key="7">
    <source>
        <dbReference type="SAM" id="Phobius"/>
    </source>
</evidence>
<keyword evidence="7" id="KW-0812">Transmembrane</keyword>
<dbReference type="InterPro" id="IPR011006">
    <property type="entry name" value="CheY-like_superfamily"/>
</dbReference>
<evidence type="ECO:0000256" key="3">
    <source>
        <dbReference type="ARBA" id="ARBA00022553"/>
    </source>
</evidence>
<dbReference type="PRINTS" id="PR00344">
    <property type="entry name" value="BCTRLSENSOR"/>
</dbReference>
<feature type="coiled-coil region" evidence="6">
    <location>
        <begin position="383"/>
        <end position="425"/>
    </location>
</feature>
<reference evidence="10 11" key="1">
    <citation type="submission" date="2018-11" db="EMBL/GenBank/DDBJ databases">
        <title>Genomic Encyclopedia of Type Strains, Phase IV (KMG-IV): sequencing the most valuable type-strain genomes for metagenomic binning, comparative biology and taxonomic classification.</title>
        <authorList>
            <person name="Goeker M."/>
        </authorList>
    </citation>
    <scope>NUCLEOTIDE SEQUENCE [LARGE SCALE GENOMIC DNA]</scope>
    <source>
        <strain evidence="10 11">DSM 100316</strain>
    </source>
</reference>
<keyword evidence="6" id="KW-0175">Coiled coil</keyword>